<dbReference type="Gene3D" id="3.40.50.2000">
    <property type="entry name" value="Glycogen Phosphorylase B"/>
    <property type="match status" value="2"/>
</dbReference>
<gene>
    <name evidence="3" type="ORF">MC378_00050</name>
</gene>
<accession>A0A9X1VJZ3</accession>
<comment type="caution">
    <text evidence="3">The sequence shown here is derived from an EMBL/GenBank/DDBJ whole genome shotgun (WGS) entry which is preliminary data.</text>
</comment>
<sequence length="415" mass="47045">MKKSIKVLWFCNVKFSNSKSVATGSWLYSMSEALIETGEVELFNITEGSVDKVVRDDYGVLKQWVLPNNSIKKNGLPSTKIVLEIQLIIKDIKPDIIHIWGTENYWGLLYARGFIKGNVLLEIQGLKYAYAKYFYAGMSLLDIIRCFRLKEFIKPTSSLIGSKLRFKKWGKFEKEMILKCGYISTQSDWVRTYVSNINGKAKLIKTELPLRNEFLQANKWEVDKCCPLQIFTSTSGTSLSYKGLHILLDALTILKKRYPKINLHIAGSIVSGIRMDGYSKWLKDKISKNDLANNITWLGSLSANDIVFQMHRANVVVVPSFIETYCLALDEALTVGVPTVVSFSGAMPELAKHEESALFYPSGDIEMCANFIERLMNDKNLSMKISKNAYKSKVNKNNTDIAVKQLKSYKTILSN</sequence>
<keyword evidence="1" id="KW-0808">Transferase</keyword>
<dbReference type="InterPro" id="IPR001296">
    <property type="entry name" value="Glyco_trans_1"/>
</dbReference>
<dbReference type="GO" id="GO:0016757">
    <property type="term" value="F:glycosyltransferase activity"/>
    <property type="evidence" value="ECO:0007669"/>
    <property type="project" value="InterPro"/>
</dbReference>
<feature type="domain" description="Glycosyl transferase family 1" evidence="2">
    <location>
        <begin position="236"/>
        <end position="391"/>
    </location>
</feature>
<dbReference type="EMBL" id="JAKQYM010000001">
    <property type="protein sequence ID" value="MCI2227541.1"/>
    <property type="molecule type" value="Genomic_DNA"/>
</dbReference>
<dbReference type="AlphaFoldDB" id="A0A9X1VJZ3"/>
<evidence type="ECO:0000313" key="4">
    <source>
        <dbReference type="Proteomes" id="UP001139369"/>
    </source>
</evidence>
<reference evidence="3" key="1">
    <citation type="submission" date="2022-02" db="EMBL/GenBank/DDBJ databases">
        <title>Polaribacter sp. MSW13, isolated from seawater.</title>
        <authorList>
            <person name="Kristyanto S."/>
            <person name="Jung J."/>
            <person name="Jeon C.O."/>
        </authorList>
    </citation>
    <scope>NUCLEOTIDE SEQUENCE</scope>
    <source>
        <strain evidence="3">MSW13</strain>
    </source>
</reference>
<dbReference type="GO" id="GO:0009103">
    <property type="term" value="P:lipopolysaccharide biosynthetic process"/>
    <property type="evidence" value="ECO:0007669"/>
    <property type="project" value="TreeGrafter"/>
</dbReference>
<dbReference type="CDD" id="cd03801">
    <property type="entry name" value="GT4_PimA-like"/>
    <property type="match status" value="1"/>
</dbReference>
<keyword evidence="4" id="KW-1185">Reference proteome</keyword>
<dbReference type="RefSeq" id="WP_242176656.1">
    <property type="nucleotide sequence ID" value="NZ_JAKQYM010000001.1"/>
</dbReference>
<dbReference type="Pfam" id="PF00534">
    <property type="entry name" value="Glycos_transf_1"/>
    <property type="match status" value="1"/>
</dbReference>
<name>A0A9X1VJZ3_9FLAO</name>
<evidence type="ECO:0000256" key="1">
    <source>
        <dbReference type="ARBA" id="ARBA00022679"/>
    </source>
</evidence>
<dbReference type="Proteomes" id="UP001139369">
    <property type="component" value="Unassembled WGS sequence"/>
</dbReference>
<evidence type="ECO:0000313" key="3">
    <source>
        <dbReference type="EMBL" id="MCI2227541.1"/>
    </source>
</evidence>
<dbReference type="PANTHER" id="PTHR46401">
    <property type="entry name" value="GLYCOSYLTRANSFERASE WBBK-RELATED"/>
    <property type="match status" value="1"/>
</dbReference>
<dbReference type="PANTHER" id="PTHR46401:SF2">
    <property type="entry name" value="GLYCOSYLTRANSFERASE WBBK-RELATED"/>
    <property type="match status" value="1"/>
</dbReference>
<proteinExistence type="predicted"/>
<protein>
    <submittedName>
        <fullName evidence="3">Glycosyltransferase</fullName>
    </submittedName>
</protein>
<organism evidence="3 4">
    <name type="scientific">Polaribacter marinus</name>
    <dbReference type="NCBI Taxonomy" id="2916838"/>
    <lineage>
        <taxon>Bacteria</taxon>
        <taxon>Pseudomonadati</taxon>
        <taxon>Bacteroidota</taxon>
        <taxon>Flavobacteriia</taxon>
        <taxon>Flavobacteriales</taxon>
        <taxon>Flavobacteriaceae</taxon>
    </lineage>
</organism>
<dbReference type="SUPFAM" id="SSF53756">
    <property type="entry name" value="UDP-Glycosyltransferase/glycogen phosphorylase"/>
    <property type="match status" value="1"/>
</dbReference>
<evidence type="ECO:0000259" key="2">
    <source>
        <dbReference type="Pfam" id="PF00534"/>
    </source>
</evidence>